<keyword evidence="5 18" id="KW-0479">Metal-binding</keyword>
<feature type="binding site" evidence="17">
    <location>
        <position position="27"/>
    </location>
    <ligand>
        <name>8-oxo-dGTP</name>
        <dbReference type="ChEBI" id="CHEBI:77896"/>
    </ligand>
</feature>
<evidence type="ECO:0000256" key="1">
    <source>
        <dbReference type="ARBA" id="ARBA00001946"/>
    </source>
</evidence>
<keyword evidence="4" id="KW-0235">DNA replication</keyword>
<sequence length="138" mass="15843">MMEQKKRIWVAVGVIENERGDIFIAKRSADRHQGDRWEFPGGKVEAGEDLLTALDRELWEEIGIRVQDCSPFMELHHDYPDKQVLLDIWKVTRFSGEPFGKEGQECRWVPLASLHEYHFPDANGPIVTRLQASLAAQG</sequence>
<evidence type="ECO:0000256" key="4">
    <source>
        <dbReference type="ARBA" id="ARBA00022705"/>
    </source>
</evidence>
<comment type="catalytic activity">
    <reaction evidence="10">
        <text>8-oxo-dGTP + H2O = 8-oxo-dGMP + diphosphate + H(+)</text>
        <dbReference type="Rhea" id="RHEA:31575"/>
        <dbReference type="ChEBI" id="CHEBI:15377"/>
        <dbReference type="ChEBI" id="CHEBI:15378"/>
        <dbReference type="ChEBI" id="CHEBI:33019"/>
        <dbReference type="ChEBI" id="CHEBI:63224"/>
        <dbReference type="ChEBI" id="CHEBI:77896"/>
        <dbReference type="EC" id="3.6.1.55"/>
    </reaction>
</comment>
<dbReference type="NCBIfam" id="TIGR00586">
    <property type="entry name" value="mutt"/>
    <property type="match status" value="1"/>
</dbReference>
<evidence type="ECO:0000256" key="2">
    <source>
        <dbReference type="ARBA" id="ARBA00005582"/>
    </source>
</evidence>
<evidence type="ECO:0000256" key="12">
    <source>
        <dbReference type="ARBA" id="ARBA00038905"/>
    </source>
</evidence>
<proteinExistence type="inferred from homology"/>
<evidence type="ECO:0000256" key="18">
    <source>
        <dbReference type="PIRSR" id="PIRSR603561-2"/>
    </source>
</evidence>
<dbReference type="GO" id="GO:0044716">
    <property type="term" value="F:8-oxo-GDP phosphatase activity"/>
    <property type="evidence" value="ECO:0007669"/>
    <property type="project" value="TreeGrafter"/>
</dbReference>
<dbReference type="PRINTS" id="PR00502">
    <property type="entry name" value="NUDIXFAMILY"/>
</dbReference>
<evidence type="ECO:0000256" key="7">
    <source>
        <dbReference type="ARBA" id="ARBA00022801"/>
    </source>
</evidence>
<dbReference type="InterPro" id="IPR029119">
    <property type="entry name" value="MutY_C"/>
</dbReference>
<evidence type="ECO:0000256" key="6">
    <source>
        <dbReference type="ARBA" id="ARBA00022763"/>
    </source>
</evidence>
<dbReference type="GO" id="GO:0008413">
    <property type="term" value="F:8-oxo-7,8-dihydroguanosine triphosphate pyrophosphatase activity"/>
    <property type="evidence" value="ECO:0007669"/>
    <property type="project" value="InterPro"/>
</dbReference>
<comment type="cofactor">
    <cofactor evidence="1 18">
        <name>Mg(2+)</name>
        <dbReference type="ChEBI" id="CHEBI:18420"/>
    </cofactor>
</comment>
<dbReference type="GO" id="GO:0006281">
    <property type="term" value="P:DNA repair"/>
    <property type="evidence" value="ECO:0007669"/>
    <property type="project" value="UniProtKB-KW"/>
</dbReference>
<dbReference type="Proteomes" id="UP000859505">
    <property type="component" value="Unassembled WGS sequence"/>
</dbReference>
<keyword evidence="6" id="KW-0227">DNA damage</keyword>
<dbReference type="Pfam" id="PF14815">
    <property type="entry name" value="NUDIX_4"/>
    <property type="match status" value="1"/>
</dbReference>
<accession>A0A4P7ILA5</accession>
<keyword evidence="3" id="KW-0515">Mutator protein</keyword>
<dbReference type="SUPFAM" id="SSF55811">
    <property type="entry name" value="Nudix"/>
    <property type="match status" value="1"/>
</dbReference>
<gene>
    <name evidence="19" type="primary">mutT</name>
    <name evidence="19" type="ORF">JAJ28_001845</name>
</gene>
<feature type="binding site" evidence="17">
    <location>
        <position position="32"/>
    </location>
    <ligand>
        <name>8-oxo-dGTP</name>
        <dbReference type="ChEBI" id="CHEBI:77896"/>
    </ligand>
</feature>
<organism evidence="19 20">
    <name type="scientific">Aeromonas hydrophila</name>
    <dbReference type="NCBI Taxonomy" id="644"/>
    <lineage>
        <taxon>Bacteria</taxon>
        <taxon>Pseudomonadati</taxon>
        <taxon>Pseudomonadota</taxon>
        <taxon>Gammaproteobacteria</taxon>
        <taxon>Aeromonadales</taxon>
        <taxon>Aeromonadaceae</taxon>
        <taxon>Aeromonas</taxon>
    </lineage>
</organism>
<dbReference type="AlphaFoldDB" id="A0A4P7ILA5"/>
<dbReference type="GO" id="GO:0046872">
    <property type="term" value="F:metal ion binding"/>
    <property type="evidence" value="ECO:0007669"/>
    <property type="project" value="UniProtKB-KW"/>
</dbReference>
<evidence type="ECO:0000256" key="17">
    <source>
        <dbReference type="PIRSR" id="PIRSR603561-1"/>
    </source>
</evidence>
<reference evidence="19" key="2">
    <citation type="submission" date="2020-01" db="EMBL/GenBank/DDBJ databases">
        <authorList>
            <consortium name="NCBI Pathogen Detection Project"/>
        </authorList>
    </citation>
    <scope>NUCLEOTIDE SEQUENCE</scope>
    <source>
        <strain evidence="19">OLC2673_Aeromonas</strain>
    </source>
</reference>
<dbReference type="Gene3D" id="3.90.79.10">
    <property type="entry name" value="Nucleoside Triphosphate Pyrophosphohydrolase"/>
    <property type="match status" value="1"/>
</dbReference>
<evidence type="ECO:0000313" key="19">
    <source>
        <dbReference type="EMBL" id="HAT6344124.1"/>
    </source>
</evidence>
<dbReference type="PRINTS" id="PR01401">
    <property type="entry name" value="MUTATORMUTT"/>
</dbReference>
<evidence type="ECO:0000256" key="13">
    <source>
        <dbReference type="ARBA" id="ARBA00040794"/>
    </source>
</evidence>
<comment type="similarity">
    <text evidence="2">Belongs to the Nudix hydrolase family.</text>
</comment>
<dbReference type="InterPro" id="IPR047127">
    <property type="entry name" value="MutT-like"/>
</dbReference>
<dbReference type="EMBL" id="DACTUL010000011">
    <property type="protein sequence ID" value="HAT6344124.1"/>
    <property type="molecule type" value="Genomic_DNA"/>
</dbReference>
<feature type="binding site" evidence="18">
    <location>
        <position position="61"/>
    </location>
    <ligand>
        <name>Mg(2+)</name>
        <dbReference type="ChEBI" id="CHEBI:18420"/>
    </ligand>
</feature>
<comment type="catalytic activity">
    <reaction evidence="11">
        <text>8-oxo-GTP + H2O = 8-oxo-GMP + diphosphate + H(+)</text>
        <dbReference type="Rhea" id="RHEA:67616"/>
        <dbReference type="ChEBI" id="CHEBI:15377"/>
        <dbReference type="ChEBI" id="CHEBI:15378"/>
        <dbReference type="ChEBI" id="CHEBI:33019"/>
        <dbReference type="ChEBI" id="CHEBI:143553"/>
        <dbReference type="ChEBI" id="CHEBI:145694"/>
    </reaction>
</comment>
<dbReference type="GO" id="GO:0006260">
    <property type="term" value="P:DNA replication"/>
    <property type="evidence" value="ECO:0007669"/>
    <property type="project" value="UniProtKB-KW"/>
</dbReference>
<dbReference type="FunFam" id="3.90.79.10:FF:000014">
    <property type="entry name" value="8-oxo-dGTP diphosphatase MutT"/>
    <property type="match status" value="1"/>
</dbReference>
<dbReference type="PROSITE" id="PS51462">
    <property type="entry name" value="NUDIX"/>
    <property type="match status" value="1"/>
</dbReference>
<dbReference type="InterPro" id="IPR015797">
    <property type="entry name" value="NUDIX_hydrolase-like_dom_sf"/>
</dbReference>
<dbReference type="InterPro" id="IPR020084">
    <property type="entry name" value="NUDIX_hydrolase_CS"/>
</dbReference>
<evidence type="ECO:0000256" key="16">
    <source>
        <dbReference type="ARBA" id="ARBA00042798"/>
    </source>
</evidence>
<evidence type="ECO:0000256" key="9">
    <source>
        <dbReference type="ARBA" id="ARBA00023204"/>
    </source>
</evidence>
<evidence type="ECO:0000256" key="11">
    <source>
        <dbReference type="ARBA" id="ARBA00036904"/>
    </source>
</evidence>
<name>A0A4P7ILA5_AERHY</name>
<dbReference type="PANTHER" id="PTHR47707:SF1">
    <property type="entry name" value="NUDIX HYDROLASE FAMILY PROTEIN"/>
    <property type="match status" value="1"/>
</dbReference>
<evidence type="ECO:0000256" key="14">
    <source>
        <dbReference type="ARBA" id="ARBA00041592"/>
    </source>
</evidence>
<dbReference type="PROSITE" id="PS00893">
    <property type="entry name" value="NUDIX_BOX"/>
    <property type="match status" value="1"/>
</dbReference>
<feature type="binding site" evidence="18">
    <location>
        <position position="41"/>
    </location>
    <ligand>
        <name>Mg(2+)</name>
        <dbReference type="ChEBI" id="CHEBI:18420"/>
    </ligand>
</feature>
<dbReference type="InterPro" id="IPR020476">
    <property type="entry name" value="Nudix_hydrolase"/>
</dbReference>
<keyword evidence="9" id="KW-0234">DNA repair</keyword>
<dbReference type="CDD" id="cd03425">
    <property type="entry name" value="NUDIX_MutT_NudA_like"/>
    <property type="match status" value="1"/>
</dbReference>
<evidence type="ECO:0000256" key="10">
    <source>
        <dbReference type="ARBA" id="ARBA00035861"/>
    </source>
</evidence>
<protein>
    <recommendedName>
        <fullName evidence="13">8-oxo-dGTP diphosphatase</fullName>
        <ecNumber evidence="12">3.6.1.55</ecNumber>
    </recommendedName>
    <alternativeName>
        <fullName evidence="16">7,8-dihydro-8-oxoguanine-triphosphatase</fullName>
    </alternativeName>
    <alternativeName>
        <fullName evidence="15">Mutator protein MutT</fullName>
    </alternativeName>
    <alternativeName>
        <fullName evidence="14">dGTP pyrophosphohydrolase</fullName>
    </alternativeName>
</protein>
<keyword evidence="7" id="KW-0378">Hydrolase</keyword>
<comment type="caution">
    <text evidence="19">The sequence shown here is derived from an EMBL/GenBank/DDBJ whole genome shotgun (WGS) entry which is preliminary data.</text>
</comment>
<dbReference type="InterPro" id="IPR003561">
    <property type="entry name" value="Mutator_MutT"/>
</dbReference>
<dbReference type="EC" id="3.6.1.55" evidence="12"/>
<dbReference type="GO" id="GO:0044715">
    <property type="term" value="F:8-oxo-dGDP phosphatase activity"/>
    <property type="evidence" value="ECO:0007669"/>
    <property type="project" value="TreeGrafter"/>
</dbReference>
<evidence type="ECO:0000256" key="5">
    <source>
        <dbReference type="ARBA" id="ARBA00022723"/>
    </source>
</evidence>
<dbReference type="GO" id="GO:0035539">
    <property type="term" value="F:8-oxo-7,8-dihydrodeoxyguanosine triphosphate pyrophosphatase activity"/>
    <property type="evidence" value="ECO:0007669"/>
    <property type="project" value="UniProtKB-EC"/>
</dbReference>
<keyword evidence="8 18" id="KW-0460">Magnesium</keyword>
<evidence type="ECO:0000256" key="3">
    <source>
        <dbReference type="ARBA" id="ARBA00022457"/>
    </source>
</evidence>
<dbReference type="PANTHER" id="PTHR47707">
    <property type="entry name" value="8-OXO-DGTP DIPHOSPHATASE"/>
    <property type="match status" value="1"/>
</dbReference>
<evidence type="ECO:0000256" key="8">
    <source>
        <dbReference type="ARBA" id="ARBA00022842"/>
    </source>
</evidence>
<evidence type="ECO:0000256" key="15">
    <source>
        <dbReference type="ARBA" id="ARBA00041979"/>
    </source>
</evidence>
<evidence type="ECO:0000313" key="20">
    <source>
        <dbReference type="Proteomes" id="UP000859505"/>
    </source>
</evidence>
<feature type="binding site" evidence="17">
    <location>
        <position position="123"/>
    </location>
    <ligand>
        <name>8-oxo-dGTP</name>
        <dbReference type="ChEBI" id="CHEBI:77896"/>
    </ligand>
</feature>
<dbReference type="InterPro" id="IPR000086">
    <property type="entry name" value="NUDIX_hydrolase_dom"/>
</dbReference>
<feature type="binding site" evidence="17">
    <location>
        <begin position="38"/>
        <end position="41"/>
    </location>
    <ligand>
        <name>8-oxo-dGTP</name>
        <dbReference type="ChEBI" id="CHEBI:77896"/>
    </ligand>
</feature>
<reference evidence="19" key="1">
    <citation type="journal article" date="2018" name="Genome Biol.">
        <title>SKESA: strategic k-mer extension for scrupulous assemblies.</title>
        <authorList>
            <person name="Souvorov A."/>
            <person name="Agarwala R."/>
            <person name="Lipman D.J."/>
        </authorList>
    </citation>
    <scope>NUCLEOTIDE SEQUENCE</scope>
    <source>
        <strain evidence="19">OLC2673_Aeromonas</strain>
    </source>
</reference>